<dbReference type="InterPro" id="IPR011990">
    <property type="entry name" value="TPR-like_helical_dom_sf"/>
</dbReference>
<keyword evidence="2" id="KW-1185">Reference proteome</keyword>
<sequence length="512" mass="58960">MTQISPLLAVPPEIRELIYRIILHPDASRHYHDDEYTSYDYTPALVLFRINKQIYHESRKIFRDLNTFIRIETPWPEAQQHVAAEGHVPMIACGTRAARFAGYSMRVRIDAPEVPMEIGDEQMFLVLLNDLTSFAKMWYYSNLSHPGLNPQLRLTLDLHDPFTPDYEEKRMLKGLQRKLILPFGQVRDLRDIIVTGDPKPFPSIEAEMREEQARPQLSPEHCLREGTRLKQLGNDELKKGNYQEALRIYNEAWLAIHVVIAGHKRHIHADRYFSRELREEPYIGKNGQTERLILRVQLVANTCQVFLKLHDYAECVFWGKRTINMLREAVGADVRQDISPEDEVIRGFPAADQMGKIYYRTAIALKELDNSDEARRLLRVAIHRHAWTTLEKERHLNGDGGLPHTYDTAPAENKGIPVLIFDASGPGGRLPVVELDALASFGKYHELCTFMLSGMNTPEMERRYTIVPSKLLNFVEMDGKMVQFVFKDSKMSLEGLMVEKGRAWDWLAVGGI</sequence>
<dbReference type="SUPFAM" id="SSF48452">
    <property type="entry name" value="TPR-like"/>
    <property type="match status" value="1"/>
</dbReference>
<comment type="caution">
    <text evidence="1">The sequence shown here is derived from an EMBL/GenBank/DDBJ whole genome shotgun (WGS) entry which is preliminary data.</text>
</comment>
<dbReference type="Proteomes" id="UP001274830">
    <property type="component" value="Unassembled WGS sequence"/>
</dbReference>
<organism evidence="1 2">
    <name type="scientific">Recurvomyces mirabilis</name>
    <dbReference type="NCBI Taxonomy" id="574656"/>
    <lineage>
        <taxon>Eukaryota</taxon>
        <taxon>Fungi</taxon>
        <taxon>Dikarya</taxon>
        <taxon>Ascomycota</taxon>
        <taxon>Pezizomycotina</taxon>
        <taxon>Dothideomycetes</taxon>
        <taxon>Dothideomycetidae</taxon>
        <taxon>Mycosphaerellales</taxon>
        <taxon>Teratosphaeriaceae</taxon>
        <taxon>Recurvomyces</taxon>
    </lineage>
</organism>
<protein>
    <submittedName>
        <fullName evidence="1">Uncharacterized protein</fullName>
    </submittedName>
</protein>
<evidence type="ECO:0000313" key="2">
    <source>
        <dbReference type="Proteomes" id="UP001274830"/>
    </source>
</evidence>
<reference evidence="1" key="1">
    <citation type="submission" date="2023-07" db="EMBL/GenBank/DDBJ databases">
        <title>Black Yeasts Isolated from many extreme environments.</title>
        <authorList>
            <person name="Coleine C."/>
            <person name="Stajich J.E."/>
            <person name="Selbmann L."/>
        </authorList>
    </citation>
    <scope>NUCLEOTIDE SEQUENCE</scope>
    <source>
        <strain evidence="1">CCFEE 5485</strain>
    </source>
</reference>
<dbReference type="AlphaFoldDB" id="A0AAE0WQF1"/>
<evidence type="ECO:0000313" key="1">
    <source>
        <dbReference type="EMBL" id="KAK3676088.1"/>
    </source>
</evidence>
<dbReference type="EMBL" id="JAUTXT010000011">
    <property type="protein sequence ID" value="KAK3676088.1"/>
    <property type="molecule type" value="Genomic_DNA"/>
</dbReference>
<accession>A0AAE0WQF1</accession>
<dbReference type="Gene3D" id="1.25.40.10">
    <property type="entry name" value="Tetratricopeptide repeat domain"/>
    <property type="match status" value="1"/>
</dbReference>
<proteinExistence type="predicted"/>
<gene>
    <name evidence="1" type="ORF">LTR78_003838</name>
</gene>
<name>A0AAE0WQF1_9PEZI</name>